<dbReference type="PANTHER" id="PTHR42920">
    <property type="entry name" value="OS03G0707200 PROTEIN-RELATED"/>
    <property type="match status" value="1"/>
</dbReference>
<accession>A0A7X5ASR6</accession>
<feature type="transmembrane region" description="Helical" evidence="7">
    <location>
        <begin position="137"/>
        <end position="158"/>
    </location>
</feature>
<dbReference type="AlphaFoldDB" id="A0A7X5ASR6"/>
<keyword evidence="2" id="KW-1003">Cell membrane</keyword>
<gene>
    <name evidence="9" type="ORF">CAG72_02995</name>
</gene>
<dbReference type="Proteomes" id="UP000465712">
    <property type="component" value="Unassembled WGS sequence"/>
</dbReference>
<feature type="transmembrane region" description="Helical" evidence="7">
    <location>
        <begin position="45"/>
        <end position="68"/>
    </location>
</feature>
<evidence type="ECO:0000256" key="3">
    <source>
        <dbReference type="ARBA" id="ARBA00022692"/>
    </source>
</evidence>
<feature type="transmembrane region" description="Helical" evidence="7">
    <location>
        <begin position="113"/>
        <end position="130"/>
    </location>
</feature>
<feature type="transmembrane region" description="Helical" evidence="7">
    <location>
        <begin position="257"/>
        <end position="277"/>
    </location>
</feature>
<keyword evidence="4 7" id="KW-1133">Transmembrane helix</keyword>
<evidence type="ECO:0000259" key="8">
    <source>
        <dbReference type="Pfam" id="PF00892"/>
    </source>
</evidence>
<evidence type="ECO:0000256" key="7">
    <source>
        <dbReference type="SAM" id="Phobius"/>
    </source>
</evidence>
<feature type="compositionally biased region" description="Polar residues" evidence="6">
    <location>
        <begin position="308"/>
        <end position="324"/>
    </location>
</feature>
<dbReference type="InterPro" id="IPR051258">
    <property type="entry name" value="Diverse_Substrate_Transporter"/>
</dbReference>
<feature type="transmembrane region" description="Helical" evidence="7">
    <location>
        <begin position="227"/>
        <end position="250"/>
    </location>
</feature>
<proteinExistence type="predicted"/>
<comment type="caution">
    <text evidence="9">The sequence shown here is derived from an EMBL/GenBank/DDBJ whole genome shotgun (WGS) entry which is preliminary data.</text>
</comment>
<dbReference type="Pfam" id="PF00892">
    <property type="entry name" value="EamA"/>
    <property type="match status" value="2"/>
</dbReference>
<dbReference type="PANTHER" id="PTHR42920:SF5">
    <property type="entry name" value="EAMA DOMAIN-CONTAINING PROTEIN"/>
    <property type="match status" value="1"/>
</dbReference>
<evidence type="ECO:0000256" key="1">
    <source>
        <dbReference type="ARBA" id="ARBA00004651"/>
    </source>
</evidence>
<protein>
    <submittedName>
        <fullName evidence="9">EamA family transporter</fullName>
    </submittedName>
</protein>
<keyword evidence="5 7" id="KW-0472">Membrane</keyword>
<dbReference type="InterPro" id="IPR037185">
    <property type="entry name" value="EmrE-like"/>
</dbReference>
<evidence type="ECO:0000256" key="5">
    <source>
        <dbReference type="ARBA" id="ARBA00023136"/>
    </source>
</evidence>
<evidence type="ECO:0000256" key="6">
    <source>
        <dbReference type="SAM" id="MobiDB-lite"/>
    </source>
</evidence>
<feature type="domain" description="EamA" evidence="8">
    <location>
        <begin position="17"/>
        <end position="153"/>
    </location>
</feature>
<dbReference type="EMBL" id="WXWW01000047">
    <property type="protein sequence ID" value="NAW64175.1"/>
    <property type="molecule type" value="Genomic_DNA"/>
</dbReference>
<evidence type="ECO:0000256" key="4">
    <source>
        <dbReference type="ARBA" id="ARBA00022989"/>
    </source>
</evidence>
<organism evidence="9 10">
    <name type="scientific">Photobacterium halotolerans</name>
    <dbReference type="NCBI Taxonomy" id="265726"/>
    <lineage>
        <taxon>Bacteria</taxon>
        <taxon>Pseudomonadati</taxon>
        <taxon>Pseudomonadota</taxon>
        <taxon>Gammaproteobacteria</taxon>
        <taxon>Vibrionales</taxon>
        <taxon>Vibrionaceae</taxon>
        <taxon>Photobacterium</taxon>
    </lineage>
</organism>
<feature type="transmembrane region" description="Helical" evidence="7">
    <location>
        <begin position="18"/>
        <end position="39"/>
    </location>
</feature>
<dbReference type="SUPFAM" id="SSF103481">
    <property type="entry name" value="Multidrug resistance efflux transporter EmrE"/>
    <property type="match status" value="2"/>
</dbReference>
<feature type="transmembrane region" description="Helical" evidence="7">
    <location>
        <begin position="80"/>
        <end position="101"/>
    </location>
</feature>
<evidence type="ECO:0000313" key="10">
    <source>
        <dbReference type="Proteomes" id="UP000465712"/>
    </source>
</evidence>
<name>A0A7X5ASR6_9GAMM</name>
<keyword evidence="3 7" id="KW-0812">Transmembrane</keyword>
<feature type="transmembrane region" description="Helical" evidence="7">
    <location>
        <begin position="164"/>
        <end position="184"/>
    </location>
</feature>
<dbReference type="GO" id="GO:0005886">
    <property type="term" value="C:plasma membrane"/>
    <property type="evidence" value="ECO:0007669"/>
    <property type="project" value="UniProtKB-SubCell"/>
</dbReference>
<feature type="transmembrane region" description="Helical" evidence="7">
    <location>
        <begin position="196"/>
        <end position="215"/>
    </location>
</feature>
<evidence type="ECO:0000256" key="2">
    <source>
        <dbReference type="ARBA" id="ARBA00022475"/>
    </source>
</evidence>
<feature type="domain" description="EamA" evidence="8">
    <location>
        <begin position="166"/>
        <end position="299"/>
    </location>
</feature>
<dbReference type="InterPro" id="IPR000620">
    <property type="entry name" value="EamA_dom"/>
</dbReference>
<feature type="transmembrane region" description="Helical" evidence="7">
    <location>
        <begin position="283"/>
        <end position="300"/>
    </location>
</feature>
<reference evidence="9 10" key="1">
    <citation type="submission" date="2017-05" db="EMBL/GenBank/DDBJ databases">
        <title>High clonality and local adaptation shapes Vibrionaceae linages within an endangered oasis.</title>
        <authorList>
            <person name="Vazquez-Rosas-Landa M."/>
        </authorList>
    </citation>
    <scope>NUCLEOTIDE SEQUENCE [LARGE SCALE GENOMIC DNA]</scope>
    <source>
        <strain evidence="9 10">P46_P4S1P180</strain>
    </source>
</reference>
<feature type="region of interest" description="Disordered" evidence="6">
    <location>
        <begin position="307"/>
        <end position="334"/>
    </location>
</feature>
<comment type="subcellular location">
    <subcellularLocation>
        <location evidence="1">Cell membrane</location>
        <topology evidence="1">Multi-pass membrane protein</topology>
    </subcellularLocation>
</comment>
<evidence type="ECO:0000313" key="9">
    <source>
        <dbReference type="EMBL" id="NAW64175.1"/>
    </source>
</evidence>
<sequence>MEKELTPTPALSIDTQGIVYALIGTVFFSLKPVLIKIAYQLGGDAVTIMSLRAASSLPFYLLILSWLLRDAGQRHKTLRYGWQAMLIGILGYYFASLFDILALESISAQLERLLLFMFPSFVVLISVLILKETPKAGTFLSILLGYLGIALIVAHDIQHLGDDIWLGSLYALVSAMIFATYLVLSKQVISQLGSQLFTSLGMTSAGIVILLHFQWSGVQLSTISLDLALLGIALGFFCTVLPSYLIAAAMARLTPSAVSLTSNIGPAMTAVFAITLLDESFTVYHLIGITLVVFAVIQVNRKPRAARTQLTSPAEETSTGQKKATSPAGPKTEA</sequence>
<dbReference type="RefSeq" id="WP_161442751.1">
    <property type="nucleotide sequence ID" value="NZ_WXWV01000309.1"/>
</dbReference>